<dbReference type="Gene3D" id="3.30.70.270">
    <property type="match status" value="1"/>
</dbReference>
<dbReference type="PANTHER" id="PTHR48125">
    <property type="entry name" value="LP07818P1"/>
    <property type="match status" value="1"/>
</dbReference>
<comment type="caution">
    <text evidence="2">The sequence shown here is derived from an EMBL/GenBank/DDBJ whole genome shotgun (WGS) entry which is preliminary data.</text>
</comment>
<feature type="non-terminal residue" evidence="2">
    <location>
        <position position="1260"/>
    </location>
</feature>
<dbReference type="PANTHER" id="PTHR48125:SF10">
    <property type="entry name" value="OS12G0136300 PROTEIN"/>
    <property type="match status" value="1"/>
</dbReference>
<organism evidence="2 3">
    <name type="scientific">Prorocentrum cordatum</name>
    <dbReference type="NCBI Taxonomy" id="2364126"/>
    <lineage>
        <taxon>Eukaryota</taxon>
        <taxon>Sar</taxon>
        <taxon>Alveolata</taxon>
        <taxon>Dinophyceae</taxon>
        <taxon>Prorocentrales</taxon>
        <taxon>Prorocentraceae</taxon>
        <taxon>Prorocentrum</taxon>
    </lineage>
</organism>
<protein>
    <recommendedName>
        <fullName evidence="4">Reverse transcriptase domain-containing protein</fullName>
    </recommendedName>
</protein>
<gene>
    <name evidence="2" type="ORF">PCOR1329_LOCUS41081</name>
</gene>
<dbReference type="InterPro" id="IPR043502">
    <property type="entry name" value="DNA/RNA_pol_sf"/>
</dbReference>
<dbReference type="InterPro" id="IPR043128">
    <property type="entry name" value="Rev_trsase/Diguanyl_cyclase"/>
</dbReference>
<dbReference type="SUPFAM" id="SSF56672">
    <property type="entry name" value="DNA/RNA polymerases"/>
    <property type="match status" value="1"/>
</dbReference>
<reference evidence="2" key="1">
    <citation type="submission" date="2023-10" db="EMBL/GenBank/DDBJ databases">
        <authorList>
            <person name="Chen Y."/>
            <person name="Shah S."/>
            <person name="Dougan E. K."/>
            <person name="Thang M."/>
            <person name="Chan C."/>
        </authorList>
    </citation>
    <scope>NUCLEOTIDE SEQUENCE [LARGE SCALE GENOMIC DNA]</scope>
</reference>
<accession>A0ABN9TQF3</accession>
<feature type="region of interest" description="Disordered" evidence="1">
    <location>
        <begin position="1185"/>
        <end position="1204"/>
    </location>
</feature>
<evidence type="ECO:0008006" key="4">
    <source>
        <dbReference type="Google" id="ProtNLM"/>
    </source>
</evidence>
<name>A0ABN9TQF3_9DINO</name>
<evidence type="ECO:0000313" key="3">
    <source>
        <dbReference type="Proteomes" id="UP001189429"/>
    </source>
</evidence>
<keyword evidence="3" id="KW-1185">Reference proteome</keyword>
<dbReference type="EMBL" id="CAUYUJ010014949">
    <property type="protein sequence ID" value="CAK0848026.1"/>
    <property type="molecule type" value="Genomic_DNA"/>
</dbReference>
<sequence>MQDLAHHAADVLRFGAQALGASLVVEPSCAGLVAAYAVAACTVGLAVGAVAGASCSRQSPSAAVMAGSFHAIRYRVGGVALWHERLVLGVSAGFAYVVTPDFDDYDEPIVVGPDVRAVLPLAGQGDTPPALVGAAVHRFRRLPSAAELWAAVGRSVAAGYPMPPDPLPLALSAADAAGAPPGPVLLADPAAAAAAPPAPPLALPPAAGPAAPVPPGAVPGVAALAAALGPVPPGPAAAPPLAHVPGAAAGGPAAVAPLPAPAGDFRVLPMAINMRGERERRFGETVNGLSETEVQGWPVQGPRTLLWCLSFMSTMAGTPTAWHQRWLTSMALADDDEHAKLHETLCRVLDLAVVYDQLQVAEMASFEIVARQLQLLEERVYESRSLPQTAAAPKAKSGARSGATAAASSIPETSYFLGAGVSKANLCISPRLLEYIADQMRAEAALAELLASAPGYSGESRVRPYDKELVSWPKHVAPVPTADLVSDADRSTLSGWRQQMLRDPAETAALRMNSGIGSPYVDPRLRFRPREYADFLLRLDQAGMLEWEVAERQAAYSTGFFFVEKSNGVNLRLVFDTRVANMSFSAPPSTRLPTPSAWSALEASNDFYVAQGDIQCAFYHMKLPPQLHRYFSLPVVPNRHVGLKVINGVKIPTKAFLQPFVSVMPMGWSWALHFCQSALTAAIRDAGIDDDAMLVDGAAPRPLRNDTDVIAAGCVDNFATVSLDPEVATASCQAIRDVLVARGLPVDEFAPAAPRVIFTGLDILGDVGVIRCKVDRLCRLRQALLGLLRRGYASPLALSAVVGHCTWGMITNRPMLSIFHAVYRFMGQDSRRALPLWPSVVAELRAAASLIPLWWADVRAEWAATTFCSDASPYGIGVCRKTVEQDVAAAAGRLSERWRYRFSDAVRARAHALGVDPNVVLEAAVSKNCFKDCEQCPRDVLAPEGFVIRYVAYAPCRQPQAFVTQCDASTSTELRTKTPPKPERLGQAALSVVESAAVSDTTMVNDWGAVKKFEEWSRQTFQTITTAAEVVVILVTYFVNLFLVSFDDATGQVMLASVKHYLRPPMAGTALSTGAARALTGWRKLAPPQMRPSLPRAAMASMVGVLGSWKLFGMAVFIRLMIDTYPTTNAAYRLSAGGVLRPRPDATLGYGRLALIVYGACFDRPGKTEDRRGGAADDCLPRRRTREEVKDRAQWRTDPSLSRHTKRARVLQQIATLDQIPIGRGHGVDSLMDDLMLQTTTTGVFSLRRPLAATPTPPAV</sequence>
<dbReference type="Gene3D" id="3.10.10.10">
    <property type="entry name" value="HIV Type 1 Reverse Transcriptase, subunit A, domain 1"/>
    <property type="match status" value="1"/>
</dbReference>
<evidence type="ECO:0000313" key="2">
    <source>
        <dbReference type="EMBL" id="CAK0848026.1"/>
    </source>
</evidence>
<evidence type="ECO:0000256" key="1">
    <source>
        <dbReference type="SAM" id="MobiDB-lite"/>
    </source>
</evidence>
<feature type="compositionally biased region" description="Basic and acidic residues" evidence="1">
    <location>
        <begin position="1185"/>
        <end position="1195"/>
    </location>
</feature>
<proteinExistence type="predicted"/>
<dbReference type="Proteomes" id="UP001189429">
    <property type="component" value="Unassembled WGS sequence"/>
</dbReference>